<dbReference type="InterPro" id="IPR044770">
    <property type="entry name" value="MFS_spinster-like"/>
</dbReference>
<dbReference type="OMA" id="YTCVYTA"/>
<feature type="transmembrane region" description="Helical" evidence="7">
    <location>
        <begin position="60"/>
        <end position="80"/>
    </location>
</feature>
<proteinExistence type="inferred from homology"/>
<dbReference type="PROSITE" id="PS50850">
    <property type="entry name" value="MFS"/>
    <property type="match status" value="1"/>
</dbReference>
<feature type="transmembrane region" description="Helical" evidence="7">
    <location>
        <begin position="179"/>
        <end position="199"/>
    </location>
</feature>
<reference evidence="9 10" key="1">
    <citation type="submission" date="2014-11" db="EMBL/GenBank/DDBJ databases">
        <title>Genetic blueprint of the zoonotic pathogen Toxocara canis.</title>
        <authorList>
            <person name="Zhu X.-Q."/>
            <person name="Korhonen P.K."/>
            <person name="Cai H."/>
            <person name="Young N.D."/>
            <person name="Nejsum P."/>
            <person name="von Samson-Himmelstjerna G."/>
            <person name="Boag P.R."/>
            <person name="Tan P."/>
            <person name="Li Q."/>
            <person name="Min J."/>
            <person name="Yang Y."/>
            <person name="Wang X."/>
            <person name="Fang X."/>
            <person name="Hall R.S."/>
            <person name="Hofmann A."/>
            <person name="Sternberg P.W."/>
            <person name="Jex A.R."/>
            <person name="Gasser R.B."/>
        </authorList>
    </citation>
    <scope>NUCLEOTIDE SEQUENCE [LARGE SCALE GENOMIC DNA]</scope>
    <source>
        <strain evidence="9">PN_DK_2014</strain>
    </source>
</reference>
<keyword evidence="2" id="KW-0813">Transport</keyword>
<feature type="transmembrane region" description="Helical" evidence="7">
    <location>
        <begin position="230"/>
        <end position="251"/>
    </location>
</feature>
<evidence type="ECO:0000256" key="1">
    <source>
        <dbReference type="ARBA" id="ARBA00004141"/>
    </source>
</evidence>
<dbReference type="CDD" id="cd17328">
    <property type="entry name" value="MFS_spinster_like"/>
    <property type="match status" value="1"/>
</dbReference>
<organism evidence="9 10">
    <name type="scientific">Toxocara canis</name>
    <name type="common">Canine roundworm</name>
    <dbReference type="NCBI Taxonomy" id="6265"/>
    <lineage>
        <taxon>Eukaryota</taxon>
        <taxon>Metazoa</taxon>
        <taxon>Ecdysozoa</taxon>
        <taxon>Nematoda</taxon>
        <taxon>Chromadorea</taxon>
        <taxon>Rhabditida</taxon>
        <taxon>Spirurina</taxon>
        <taxon>Ascaridomorpha</taxon>
        <taxon>Ascaridoidea</taxon>
        <taxon>Toxocaridae</taxon>
        <taxon>Toxocara</taxon>
    </lineage>
</organism>
<accession>A0A0B2VTW6</accession>
<feature type="transmembrane region" description="Helical" evidence="7">
    <location>
        <begin position="87"/>
        <end position="106"/>
    </location>
</feature>
<feature type="transmembrane region" description="Helical" evidence="7">
    <location>
        <begin position="319"/>
        <end position="337"/>
    </location>
</feature>
<dbReference type="SUPFAM" id="SSF103473">
    <property type="entry name" value="MFS general substrate transporter"/>
    <property type="match status" value="1"/>
</dbReference>
<dbReference type="Gene3D" id="1.20.1250.20">
    <property type="entry name" value="MFS general substrate transporter like domains"/>
    <property type="match status" value="1"/>
</dbReference>
<comment type="subcellular location">
    <subcellularLocation>
        <location evidence="1">Membrane</location>
        <topology evidence="1">Multi-pass membrane protein</topology>
    </subcellularLocation>
</comment>
<dbReference type="InterPro" id="IPR020846">
    <property type="entry name" value="MFS_dom"/>
</dbReference>
<evidence type="ECO:0000313" key="10">
    <source>
        <dbReference type="Proteomes" id="UP000031036"/>
    </source>
</evidence>
<dbReference type="Proteomes" id="UP000031036">
    <property type="component" value="Unassembled WGS sequence"/>
</dbReference>
<dbReference type="InterPro" id="IPR036259">
    <property type="entry name" value="MFS_trans_sf"/>
</dbReference>
<gene>
    <name evidence="9" type="primary">spns1</name>
    <name evidence="9" type="ORF">Tcan_03796</name>
</gene>
<sequence>MEAIAEVDEPLMSPTNRRKLLSVAVLLTVNLLNYVDRFTVAGVLTEIQAYFRIDDSQAGLLQTIFIVFYMLFAPVCGYLGDRFNRKLIMGTGLSVWVIAVFTSTLVPPNHFWLFLLCRGVVGVGEASYSTVAPTLIADMFVGHRRSNSLMVFYFAIPVGSGLGYMVGSYMSMWAGAWEWGVRMTPILGLVCILLIAFLLDDPIRGNADSAFIENSSFIEDVKSLFKIPTFLLSTLGFTSVVFVTGCLSWWTPTLLEHAWAMHHGTSHVPDDVKAETSLIFGLITCFAGLVGVLIGSSLAQSWRDGFLCLKSNEHADPHVCALGALLAVPLLFLAVIFSAKYRILCWICILFGVSCCCLNWAVNMDMLMYVVVPNRRSVATAMQMLFSHLFGDASSPYLIGLISDAIRGDDFSTTSRYFALQSALFVPNFVLVGSGAFYLLASFFVVNDRGKAALEMRSLETGAIVAVESSSDTSPLLDAVEQQFPY</sequence>
<feature type="transmembrane region" description="Helical" evidence="7">
    <location>
        <begin position="149"/>
        <end position="167"/>
    </location>
</feature>
<dbReference type="InterPro" id="IPR011701">
    <property type="entry name" value="MFS"/>
</dbReference>
<comment type="caution">
    <text evidence="9">The sequence shown here is derived from an EMBL/GenBank/DDBJ whole genome shotgun (WGS) entry which is preliminary data.</text>
</comment>
<name>A0A0B2VTW6_TOXCA</name>
<keyword evidence="4 7" id="KW-1133">Transmembrane helix</keyword>
<dbReference type="GO" id="GO:0016020">
    <property type="term" value="C:membrane"/>
    <property type="evidence" value="ECO:0007669"/>
    <property type="project" value="UniProtKB-SubCell"/>
</dbReference>
<dbReference type="EMBL" id="JPKZ01000899">
    <property type="protein sequence ID" value="KHN84809.1"/>
    <property type="molecule type" value="Genomic_DNA"/>
</dbReference>
<dbReference type="PANTHER" id="PTHR23505:SF79">
    <property type="entry name" value="PROTEIN SPINSTER"/>
    <property type="match status" value="1"/>
</dbReference>
<feature type="transmembrane region" description="Helical" evidence="7">
    <location>
        <begin position="423"/>
        <end position="446"/>
    </location>
</feature>
<dbReference type="OrthoDB" id="6770063at2759"/>
<feature type="transmembrane region" description="Helical" evidence="7">
    <location>
        <begin position="278"/>
        <end position="299"/>
    </location>
</feature>
<dbReference type="GO" id="GO:0022857">
    <property type="term" value="F:transmembrane transporter activity"/>
    <property type="evidence" value="ECO:0007669"/>
    <property type="project" value="InterPro"/>
</dbReference>
<keyword evidence="3 7" id="KW-0812">Transmembrane</keyword>
<evidence type="ECO:0000256" key="7">
    <source>
        <dbReference type="SAM" id="Phobius"/>
    </source>
</evidence>
<evidence type="ECO:0000256" key="2">
    <source>
        <dbReference type="ARBA" id="ARBA00022448"/>
    </source>
</evidence>
<keyword evidence="10" id="KW-1185">Reference proteome</keyword>
<protein>
    <submittedName>
        <fullName evidence="9">Protein spinster-like protein 1</fullName>
    </submittedName>
</protein>
<evidence type="ECO:0000256" key="6">
    <source>
        <dbReference type="ARBA" id="ARBA00024338"/>
    </source>
</evidence>
<dbReference type="AlphaFoldDB" id="A0A0B2VTW6"/>
<evidence type="ECO:0000259" key="8">
    <source>
        <dbReference type="PROSITE" id="PS50850"/>
    </source>
</evidence>
<evidence type="ECO:0000256" key="5">
    <source>
        <dbReference type="ARBA" id="ARBA00023136"/>
    </source>
</evidence>
<comment type="similarity">
    <text evidence="6">Belongs to the major facilitator superfamily. Spinster (TC 2.A.1.49) family.</text>
</comment>
<keyword evidence="5 7" id="KW-0472">Membrane</keyword>
<feature type="transmembrane region" description="Helical" evidence="7">
    <location>
        <begin position="343"/>
        <end position="362"/>
    </location>
</feature>
<dbReference type="Pfam" id="PF07690">
    <property type="entry name" value="MFS_1"/>
    <property type="match status" value="1"/>
</dbReference>
<dbReference type="STRING" id="6265.A0A0B2VTW6"/>
<dbReference type="PANTHER" id="PTHR23505">
    <property type="entry name" value="SPINSTER"/>
    <property type="match status" value="1"/>
</dbReference>
<evidence type="ECO:0000313" key="9">
    <source>
        <dbReference type="EMBL" id="KHN84809.1"/>
    </source>
</evidence>
<evidence type="ECO:0000256" key="3">
    <source>
        <dbReference type="ARBA" id="ARBA00022692"/>
    </source>
</evidence>
<feature type="domain" description="Major facilitator superfamily (MFS) profile" evidence="8">
    <location>
        <begin position="22"/>
        <end position="451"/>
    </location>
</feature>
<evidence type="ECO:0000256" key="4">
    <source>
        <dbReference type="ARBA" id="ARBA00022989"/>
    </source>
</evidence>
<feature type="transmembrane region" description="Helical" evidence="7">
    <location>
        <begin position="20"/>
        <end position="40"/>
    </location>
</feature>